<evidence type="ECO:0000256" key="3">
    <source>
        <dbReference type="ARBA" id="ARBA00023136"/>
    </source>
</evidence>
<evidence type="ECO:0000313" key="7">
    <source>
        <dbReference type="Proteomes" id="UP000033632"/>
    </source>
</evidence>
<feature type="transmembrane region" description="Helical" evidence="4">
    <location>
        <begin position="340"/>
        <end position="360"/>
    </location>
</feature>
<dbReference type="InterPro" id="IPR050327">
    <property type="entry name" value="Proton-linked_MCT"/>
</dbReference>
<dbReference type="GO" id="GO:0022857">
    <property type="term" value="F:transmembrane transporter activity"/>
    <property type="evidence" value="ECO:0007669"/>
    <property type="project" value="InterPro"/>
</dbReference>
<accession>A0A0F5FF55</accession>
<feature type="transmembrane region" description="Helical" evidence="4">
    <location>
        <begin position="131"/>
        <end position="149"/>
    </location>
</feature>
<name>A0A0F5FF55_9HYPH</name>
<protein>
    <submittedName>
        <fullName evidence="6">Major facilitator transporter</fullName>
    </submittedName>
</protein>
<feature type="transmembrane region" description="Helical" evidence="4">
    <location>
        <begin position="274"/>
        <end position="294"/>
    </location>
</feature>
<dbReference type="InterPro" id="IPR036259">
    <property type="entry name" value="MFS_trans_sf"/>
</dbReference>
<keyword evidence="1 4" id="KW-0812">Transmembrane</keyword>
<proteinExistence type="predicted"/>
<dbReference type="SUPFAM" id="SSF103473">
    <property type="entry name" value="MFS general substrate transporter"/>
    <property type="match status" value="1"/>
</dbReference>
<dbReference type="PANTHER" id="PTHR11360:SF308">
    <property type="entry name" value="BLL3089 PROTEIN"/>
    <property type="match status" value="1"/>
</dbReference>
<dbReference type="PANTHER" id="PTHR11360">
    <property type="entry name" value="MONOCARBOXYLATE TRANSPORTER"/>
    <property type="match status" value="1"/>
</dbReference>
<dbReference type="InterPro" id="IPR020846">
    <property type="entry name" value="MFS_dom"/>
</dbReference>
<dbReference type="Proteomes" id="UP000033632">
    <property type="component" value="Unassembled WGS sequence"/>
</dbReference>
<feature type="transmembrane region" description="Helical" evidence="4">
    <location>
        <begin position="235"/>
        <end position="253"/>
    </location>
</feature>
<keyword evidence="3 4" id="KW-0472">Membrane</keyword>
<keyword evidence="2 4" id="KW-1133">Transmembrane helix</keyword>
<evidence type="ECO:0000256" key="1">
    <source>
        <dbReference type="ARBA" id="ARBA00022692"/>
    </source>
</evidence>
<dbReference type="AlphaFoldDB" id="A0A0F5FF55"/>
<dbReference type="EMBL" id="JZEX01000199">
    <property type="protein sequence ID" value="KKB06822.1"/>
    <property type="molecule type" value="Genomic_DNA"/>
</dbReference>
<dbReference type="RefSeq" id="WP_046110668.1">
    <property type="nucleotide sequence ID" value="NZ_JZEX01000199.1"/>
</dbReference>
<dbReference type="PATRIC" id="fig|443610.3.peg.2576"/>
<dbReference type="STRING" id="443610.VE25_21220"/>
<reference evidence="6 7" key="1">
    <citation type="submission" date="2015-03" db="EMBL/GenBank/DDBJ databases">
        <authorList>
            <person name="Hassan Y.I."/>
            <person name="Lepp D."/>
            <person name="Li X.-Z."/>
            <person name="Zhou T."/>
        </authorList>
    </citation>
    <scope>NUCLEOTIDE SEQUENCE [LARGE SCALE GENOMIC DNA]</scope>
    <source>
        <strain evidence="6 7">BD-c194</strain>
    </source>
</reference>
<feature type="transmembrane region" description="Helical" evidence="4">
    <location>
        <begin position="300"/>
        <end position="328"/>
    </location>
</feature>
<feature type="transmembrane region" description="Helical" evidence="4">
    <location>
        <begin position="42"/>
        <end position="60"/>
    </location>
</feature>
<evidence type="ECO:0000313" key="6">
    <source>
        <dbReference type="EMBL" id="KKB06822.1"/>
    </source>
</evidence>
<dbReference type="OrthoDB" id="7200137at2"/>
<feature type="transmembrane region" description="Helical" evidence="4">
    <location>
        <begin position="366"/>
        <end position="384"/>
    </location>
</feature>
<feature type="transmembrane region" description="Helical" evidence="4">
    <location>
        <begin position="72"/>
        <end position="91"/>
    </location>
</feature>
<dbReference type="Gene3D" id="1.20.1250.20">
    <property type="entry name" value="MFS general substrate transporter like domains"/>
    <property type="match status" value="1"/>
</dbReference>
<feature type="transmembrane region" description="Helical" evidence="4">
    <location>
        <begin position="161"/>
        <end position="181"/>
    </location>
</feature>
<evidence type="ECO:0000256" key="4">
    <source>
        <dbReference type="SAM" id="Phobius"/>
    </source>
</evidence>
<dbReference type="PROSITE" id="PS50850">
    <property type="entry name" value="MFS"/>
    <property type="match status" value="1"/>
</dbReference>
<evidence type="ECO:0000259" key="5">
    <source>
        <dbReference type="PROSITE" id="PS50850"/>
    </source>
</evidence>
<feature type="transmembrane region" description="Helical" evidence="4">
    <location>
        <begin position="97"/>
        <end position="119"/>
    </location>
</feature>
<keyword evidence="7" id="KW-1185">Reference proteome</keyword>
<dbReference type="InterPro" id="IPR011701">
    <property type="entry name" value="MFS"/>
</dbReference>
<dbReference type="NCBIfam" id="NF033733">
    <property type="entry name" value="MFS_ArsK"/>
    <property type="match status" value="1"/>
</dbReference>
<feature type="transmembrane region" description="Helical" evidence="4">
    <location>
        <begin position="209"/>
        <end position="229"/>
    </location>
</feature>
<feature type="domain" description="Major facilitator superfamily (MFS) profile" evidence="5">
    <location>
        <begin position="1"/>
        <end position="388"/>
    </location>
</feature>
<gene>
    <name evidence="6" type="ORF">VE25_21220</name>
</gene>
<evidence type="ECO:0000256" key="2">
    <source>
        <dbReference type="ARBA" id="ARBA00022989"/>
    </source>
</evidence>
<comment type="caution">
    <text evidence="6">The sequence shown here is derived from an EMBL/GenBank/DDBJ whole genome shotgun (WGS) entry which is preliminary data.</text>
</comment>
<dbReference type="Pfam" id="PF07690">
    <property type="entry name" value="MFS_1"/>
    <property type="match status" value="1"/>
</dbReference>
<organism evidence="6 7">
    <name type="scientific">Devosia geojensis</name>
    <dbReference type="NCBI Taxonomy" id="443610"/>
    <lineage>
        <taxon>Bacteria</taxon>
        <taxon>Pseudomonadati</taxon>
        <taxon>Pseudomonadota</taxon>
        <taxon>Alphaproteobacteria</taxon>
        <taxon>Hyphomicrobiales</taxon>
        <taxon>Devosiaceae</taxon>
        <taxon>Devosia</taxon>
    </lineage>
</organism>
<sequence>MPAAVIWALGLTQIIGYGTLYYSFSVLAPAMAADFGWSAEWIYAALAGSLVAGGLISPIAGAWADRFGAARVMTWGSAAAAMALVVCGLAPEGMSFVAGLVAIEVASAFVLYATAFAALAQISGRGAQRSITLLTLIAGFASTVFWPLTSALHQVLTWREVYFVFAGLNLLVCLPVHGWLARFSRSRAGMRAEQSDDQADAPESPSRPIVFLLMLAGFAAFGFVSSAIMMHMVPLLAGLGLGAAGVVVTTLFGPAQVASRIINMRFGKGLSQPLLAAIGAGLMPAGLAVLALTAPLPAGAAVFAVLFGLGSGLSSIVSGTLPLVLFGTRGYGRRLGWISSARLVVSAFAPFVFALVAALAATTVSLWMVVGVGLFGMLAFLAIWRVTLRSAMAAPAPGPA</sequence>